<keyword evidence="1" id="KW-0732">Signal</keyword>
<evidence type="ECO:0000313" key="3">
    <source>
        <dbReference type="Proteomes" id="UP001209730"/>
    </source>
</evidence>
<dbReference type="EMBL" id="JAPHQB010000052">
    <property type="protein sequence ID" value="MCX2803334.1"/>
    <property type="molecule type" value="Genomic_DNA"/>
</dbReference>
<protein>
    <recommendedName>
        <fullName evidence="4">Lipoprotein</fullName>
    </recommendedName>
</protein>
<feature type="chain" id="PRO_5044217766" description="Lipoprotein" evidence="1">
    <location>
        <begin position="21"/>
        <end position="243"/>
    </location>
</feature>
<evidence type="ECO:0000313" key="2">
    <source>
        <dbReference type="EMBL" id="MCX2803334.1"/>
    </source>
</evidence>
<comment type="caution">
    <text evidence="2">The sequence shown here is derived from an EMBL/GenBank/DDBJ whole genome shotgun (WGS) entry which is preliminary data.</text>
</comment>
<dbReference type="AlphaFoldDB" id="A0AB35I0L6"/>
<proteinExistence type="predicted"/>
<accession>A0AB35I0L6</accession>
<reference evidence="2" key="1">
    <citation type="submission" date="2022-11" db="EMBL/GenBank/DDBJ databases">
        <title>Chitin-degrading and fungicidal potential of chitinolytic bacterial strains from marine environment of the Pacific Ocean regions.</title>
        <authorList>
            <person name="Pentekhina I."/>
            <person name="Nedashkovskaya O."/>
            <person name="Seitkalieva A."/>
            <person name="Podvolotskaya A."/>
            <person name="Tekutyeva L."/>
            <person name="Balabanova L."/>
        </authorList>
    </citation>
    <scope>NUCLEOTIDE SEQUENCE</scope>
    <source>
        <strain evidence="2">KMM 6838</strain>
    </source>
</reference>
<evidence type="ECO:0008006" key="4">
    <source>
        <dbReference type="Google" id="ProtNLM"/>
    </source>
</evidence>
<name>A0AB35I0L6_MICTH</name>
<dbReference type="Proteomes" id="UP001209730">
    <property type="component" value="Unassembled WGS sequence"/>
</dbReference>
<sequence length="243" mass="26389">MKKILMVVFAITTMSGCASTSNYEPPSYKANHSRAYNIARAGGLVTGIQDSSVPKDKLEGLTDTKTFGLAYSLSGYASPTLGMTNWQGGLVNFIHWKIGPKQHGARNSLIAWMPANEAVSSDDAQAKLLSHAKVSVESALTDLGVDYKLLVNKTGKLIYNFYKSEWGCPRWVDGQSKFSDMCSIKVKIVEPAIGTAPDFVSDVRGSVYAFTSGHATQYNFINIIKGSDSHMPQQAIYASIRAC</sequence>
<dbReference type="RefSeq" id="WP_266066731.1">
    <property type="nucleotide sequence ID" value="NZ_JAPHQB010000052.1"/>
</dbReference>
<organism evidence="2 3">
    <name type="scientific">Microbulbifer thermotolerans</name>
    <dbReference type="NCBI Taxonomy" id="252514"/>
    <lineage>
        <taxon>Bacteria</taxon>
        <taxon>Pseudomonadati</taxon>
        <taxon>Pseudomonadota</taxon>
        <taxon>Gammaproteobacteria</taxon>
        <taxon>Cellvibrionales</taxon>
        <taxon>Microbulbiferaceae</taxon>
        <taxon>Microbulbifer</taxon>
    </lineage>
</organism>
<dbReference type="PROSITE" id="PS51257">
    <property type="entry name" value="PROKAR_LIPOPROTEIN"/>
    <property type="match status" value="1"/>
</dbReference>
<gene>
    <name evidence="2" type="ORF">OQJ68_16260</name>
</gene>
<feature type="signal peptide" evidence="1">
    <location>
        <begin position="1"/>
        <end position="20"/>
    </location>
</feature>
<evidence type="ECO:0000256" key="1">
    <source>
        <dbReference type="SAM" id="SignalP"/>
    </source>
</evidence>